<evidence type="ECO:0000313" key="4">
    <source>
        <dbReference type="EMBL" id="CAF0985845.1"/>
    </source>
</evidence>
<evidence type="ECO:0000313" key="5">
    <source>
        <dbReference type="Proteomes" id="UP000663879"/>
    </source>
</evidence>
<feature type="transmembrane region" description="Helical" evidence="3">
    <location>
        <begin position="66"/>
        <end position="87"/>
    </location>
</feature>
<keyword evidence="1" id="KW-0433">Leucine-rich repeat</keyword>
<evidence type="ECO:0000256" key="3">
    <source>
        <dbReference type="SAM" id="Phobius"/>
    </source>
</evidence>
<keyword evidence="2" id="KW-0677">Repeat</keyword>
<proteinExistence type="predicted"/>
<keyword evidence="3" id="KW-1133">Transmembrane helix</keyword>
<dbReference type="SUPFAM" id="SSF52058">
    <property type="entry name" value="L domain-like"/>
    <property type="match status" value="1"/>
</dbReference>
<gene>
    <name evidence="4" type="ORF">OXX778_LOCUS15664</name>
</gene>
<sequence length="543" mass="63866">MIKYTILDEYKQPVSIDPNTGVIRLKSNEIFEELNLTVLANDFPTRCLFLHYYDNANLCYKLFHSYFWLITKVWIVLTFYLYLYIFIQEGLINYFMVYFHEEKIIKINQNQNMTQISELVLLKKSFLYDETSFVYSNRTLTTVTDHCEDLGIEVPVEPYDRTIYAYMIVEFNSKENFFLINRSNKKLEDLRLLNKENLNKKKVHLTLDSGYNFSYLNNLKLRYTDDLVKQEINVERGKFINLIDEIRSKNFNSNIDPKESSNESLFNGIFCFLIPRTYKKNHFYGKVQIGKLVITNEFISPQIIHHLKILCNDDKCITCVRVKIDAEDLVMTNLIMSLIETKQVDDDVIDLSDKNKNILKSFRFKSVIASNLDKVNFHIMDSIVNVDKIEEFILLLHYVYELPDNFFFKFKNIKNLLISTFGLHYEPSYFNGLNNLVKLELYRVQLKAITQDSMASIENIEVLKFIDSNVESIDDGAFKNMKNLRELDLSSNKITQITDLTLQGLDNLTYLNLKNNPIKKVPKSALSRLTKLETFEETIDYGD</sequence>
<keyword evidence="5" id="KW-1185">Reference proteome</keyword>
<accession>A0A814FWG3</accession>
<dbReference type="InterPro" id="IPR001611">
    <property type="entry name" value="Leu-rich_rpt"/>
</dbReference>
<dbReference type="PANTHER" id="PTHR24366:SF170">
    <property type="entry name" value="RE50361P"/>
    <property type="match status" value="1"/>
</dbReference>
<keyword evidence="3" id="KW-0812">Transmembrane</keyword>
<dbReference type="InterPro" id="IPR032675">
    <property type="entry name" value="LRR_dom_sf"/>
</dbReference>
<dbReference type="Proteomes" id="UP000663879">
    <property type="component" value="Unassembled WGS sequence"/>
</dbReference>
<name>A0A814FWG3_9BILA</name>
<dbReference type="EMBL" id="CAJNOC010003511">
    <property type="protein sequence ID" value="CAF0985845.1"/>
    <property type="molecule type" value="Genomic_DNA"/>
</dbReference>
<dbReference type="AlphaFoldDB" id="A0A814FWG3"/>
<comment type="caution">
    <text evidence="4">The sequence shown here is derived from an EMBL/GenBank/DDBJ whole genome shotgun (WGS) entry which is preliminary data.</text>
</comment>
<organism evidence="4 5">
    <name type="scientific">Brachionus calyciflorus</name>
    <dbReference type="NCBI Taxonomy" id="104777"/>
    <lineage>
        <taxon>Eukaryota</taxon>
        <taxon>Metazoa</taxon>
        <taxon>Spiralia</taxon>
        <taxon>Gnathifera</taxon>
        <taxon>Rotifera</taxon>
        <taxon>Eurotatoria</taxon>
        <taxon>Monogononta</taxon>
        <taxon>Pseudotrocha</taxon>
        <taxon>Ploima</taxon>
        <taxon>Brachionidae</taxon>
        <taxon>Brachionus</taxon>
    </lineage>
</organism>
<keyword evidence="3" id="KW-0472">Membrane</keyword>
<evidence type="ECO:0000256" key="1">
    <source>
        <dbReference type="ARBA" id="ARBA00022614"/>
    </source>
</evidence>
<dbReference type="CDD" id="cd11304">
    <property type="entry name" value="Cadherin_repeat"/>
    <property type="match status" value="1"/>
</dbReference>
<dbReference type="SMART" id="SM00369">
    <property type="entry name" value="LRR_TYP"/>
    <property type="match status" value="2"/>
</dbReference>
<dbReference type="InterPro" id="IPR003591">
    <property type="entry name" value="Leu-rich_rpt_typical-subtyp"/>
</dbReference>
<evidence type="ECO:0000256" key="2">
    <source>
        <dbReference type="ARBA" id="ARBA00022737"/>
    </source>
</evidence>
<dbReference type="Pfam" id="PF13855">
    <property type="entry name" value="LRR_8"/>
    <property type="match status" value="1"/>
</dbReference>
<reference evidence="4" key="1">
    <citation type="submission" date="2021-02" db="EMBL/GenBank/DDBJ databases">
        <authorList>
            <person name="Nowell W R."/>
        </authorList>
    </citation>
    <scope>NUCLEOTIDE SEQUENCE</scope>
    <source>
        <strain evidence="4">Ploen Becks lab</strain>
    </source>
</reference>
<protein>
    <submittedName>
        <fullName evidence="4">Uncharacterized protein</fullName>
    </submittedName>
</protein>
<dbReference type="OrthoDB" id="676979at2759"/>
<dbReference type="SMART" id="SM00365">
    <property type="entry name" value="LRR_SD22"/>
    <property type="match status" value="3"/>
</dbReference>
<dbReference type="PROSITE" id="PS51450">
    <property type="entry name" value="LRR"/>
    <property type="match status" value="2"/>
</dbReference>
<dbReference type="Gene3D" id="3.80.10.10">
    <property type="entry name" value="Ribonuclease Inhibitor"/>
    <property type="match status" value="1"/>
</dbReference>
<dbReference type="PANTHER" id="PTHR24366">
    <property type="entry name" value="IG(IMMUNOGLOBULIN) AND LRR(LEUCINE RICH REPEAT) DOMAINS"/>
    <property type="match status" value="1"/>
</dbReference>